<dbReference type="RefSeq" id="WP_271139933.1">
    <property type="nucleotide sequence ID" value="NZ_JAPYYP010000008.1"/>
</dbReference>
<proteinExistence type="predicted"/>
<evidence type="ECO:0000313" key="1">
    <source>
        <dbReference type="EMBL" id="MDA5108424.1"/>
    </source>
</evidence>
<comment type="caution">
    <text evidence="1">The sequence shown here is derived from an EMBL/GenBank/DDBJ whole genome shotgun (WGS) entry which is preliminary data.</text>
</comment>
<organism evidence="1 2">
    <name type="scientific">Brevibacillus thermoruber</name>
    <dbReference type="NCBI Taxonomy" id="33942"/>
    <lineage>
        <taxon>Bacteria</taxon>
        <taxon>Bacillati</taxon>
        <taxon>Bacillota</taxon>
        <taxon>Bacilli</taxon>
        <taxon>Bacillales</taxon>
        <taxon>Paenibacillaceae</taxon>
        <taxon>Brevibacillus</taxon>
    </lineage>
</organism>
<dbReference type="AlphaFoldDB" id="A0A9X3Z391"/>
<evidence type="ECO:0000313" key="2">
    <source>
        <dbReference type="Proteomes" id="UP001151071"/>
    </source>
</evidence>
<dbReference type="EMBL" id="JAPYYP010000008">
    <property type="protein sequence ID" value="MDA5108424.1"/>
    <property type="molecule type" value="Genomic_DNA"/>
</dbReference>
<dbReference type="Proteomes" id="UP001151071">
    <property type="component" value="Unassembled WGS sequence"/>
</dbReference>
<gene>
    <name evidence="1" type="ORF">O3V59_08625</name>
</gene>
<keyword evidence="2" id="KW-1185">Reference proteome</keyword>
<protein>
    <submittedName>
        <fullName evidence="1">Uncharacterized protein</fullName>
    </submittedName>
</protein>
<name>A0A9X3Z391_9BACL</name>
<sequence>MSFFLVKKVTKRERNRPKRVIRNRGDNETTDCATHPRDCASGVHGWILRSGWKNPQKSFATFRNVEQTVIHTLAPKGGVEMLKVVVTLPPNYPVGNPKYPSKERLEMAYTALLPAMIRILTQKEKKQVNTA</sequence>
<reference evidence="1" key="1">
    <citation type="submission" date="2022-12" db="EMBL/GenBank/DDBJ databases">
        <title>Draft genome sequence of the thermophilic strain Brevibacillus thermoruber HT42, isolated from Los Humeros, Puebla, Mexico, with biotechnological potential.</title>
        <authorList>
            <person name="Lara Sanchez J."/>
            <person name="Solis Palacios R."/>
            <person name="Bustos Baena A.S."/>
            <person name="Ruz Baez A.E."/>
            <person name="Espinosa Luna G."/>
            <person name="Oliart Ros R.M."/>
        </authorList>
    </citation>
    <scope>NUCLEOTIDE SEQUENCE</scope>
    <source>
        <strain evidence="1">HT42</strain>
    </source>
</reference>
<accession>A0A9X3Z391</accession>